<dbReference type="PRINTS" id="PR00412">
    <property type="entry name" value="EPOXHYDRLASE"/>
</dbReference>
<accession>A0A418VSJ0</accession>
<dbReference type="EMBL" id="QYUL01000003">
    <property type="protein sequence ID" value="RJF79462.1"/>
    <property type="molecule type" value="Genomic_DNA"/>
</dbReference>
<dbReference type="InterPro" id="IPR052512">
    <property type="entry name" value="4CMD/NDH-1_regulator"/>
</dbReference>
<proteinExistence type="predicted"/>
<dbReference type="InterPro" id="IPR000639">
    <property type="entry name" value="Epox_hydrolase-like"/>
</dbReference>
<evidence type="ECO:0000259" key="1">
    <source>
        <dbReference type="Pfam" id="PF00561"/>
    </source>
</evidence>
<dbReference type="PANTHER" id="PTHR33570">
    <property type="entry name" value="4-CARBOXYMUCONOLACTONE DECARBOXYLASE FAMILY PROTEIN"/>
    <property type="match status" value="1"/>
</dbReference>
<organism evidence="3 4">
    <name type="scientific">Azospirillum cavernae</name>
    <dbReference type="NCBI Taxonomy" id="2320860"/>
    <lineage>
        <taxon>Bacteria</taxon>
        <taxon>Pseudomonadati</taxon>
        <taxon>Pseudomonadota</taxon>
        <taxon>Alphaproteobacteria</taxon>
        <taxon>Rhodospirillales</taxon>
        <taxon>Azospirillaceae</taxon>
        <taxon>Azospirillum</taxon>
    </lineage>
</organism>
<dbReference type="Gene3D" id="3.40.50.1820">
    <property type="entry name" value="alpha/beta hydrolase"/>
    <property type="match status" value="1"/>
</dbReference>
<dbReference type="PANTHER" id="PTHR33570:SF2">
    <property type="entry name" value="CARBOXYMUCONOLACTONE DECARBOXYLASE-LIKE DOMAIN-CONTAINING PROTEIN"/>
    <property type="match status" value="1"/>
</dbReference>
<keyword evidence="3" id="KW-0378">Hydrolase</keyword>
<dbReference type="InterPro" id="IPR012788">
    <property type="entry name" value="Decarb_PcaC"/>
</dbReference>
<dbReference type="GO" id="GO:0047570">
    <property type="term" value="F:3-oxoadipate enol-lactonase activity"/>
    <property type="evidence" value="ECO:0007669"/>
    <property type="project" value="UniProtKB-EC"/>
</dbReference>
<sequence length="404" mass="43209">MPFIDADGLTVHYDLTGPANAPVLLLANSIGTSLHIWDATLPALTQRFRVLRYDMRGHGLTGVSPVGADSGYSMDRLADDAVALLDALGVGRAHVCGLSIGGMMAQRLAVKAPERVDGLILCDTAGLIGPPSIWADRIAAIRANGLASIAEGVMARWFTERFRAERPDLIRGYVAMLSRTPVDGYVGCSMAIRDADLRADNARIAAPTLVVVGSEDLATSPALARELADGIPGARFAILPDAAHIPCVERPAELAALILEFLTNLSAPAEMPERGLYDRGMVVRRTVLGDAHVDRSLARASDFDRDFQEFITKTAWGSIWTRPGLDRRTRSLLTIAMLAALGHDGEFKLHIRATRNTGVTRDEVKEVLLQAAVYAGVPAANHAIALARAVYEEMDAEEAGASAS</sequence>
<dbReference type="NCBIfam" id="TIGR02427">
    <property type="entry name" value="protocat_pcaD"/>
    <property type="match status" value="1"/>
</dbReference>
<dbReference type="OrthoDB" id="9801400at2"/>
<evidence type="ECO:0000259" key="2">
    <source>
        <dbReference type="Pfam" id="PF02627"/>
    </source>
</evidence>
<dbReference type="GO" id="GO:0051920">
    <property type="term" value="F:peroxiredoxin activity"/>
    <property type="evidence" value="ECO:0007669"/>
    <property type="project" value="InterPro"/>
</dbReference>
<dbReference type="InterPro" id="IPR026968">
    <property type="entry name" value="PcaD/CatD"/>
</dbReference>
<dbReference type="Pfam" id="PF00561">
    <property type="entry name" value="Abhydrolase_1"/>
    <property type="match status" value="1"/>
</dbReference>
<dbReference type="GO" id="GO:0042952">
    <property type="term" value="P:beta-ketoadipate pathway"/>
    <property type="evidence" value="ECO:0007669"/>
    <property type="project" value="InterPro"/>
</dbReference>
<protein>
    <submittedName>
        <fullName evidence="3">3-oxoadipate enol-lactonase</fullName>
        <ecNumber evidence="3">3.1.1.24</ecNumber>
    </submittedName>
</protein>
<dbReference type="AlphaFoldDB" id="A0A418VSJ0"/>
<dbReference type="InterPro" id="IPR003779">
    <property type="entry name" value="CMD-like"/>
</dbReference>
<dbReference type="Pfam" id="PF02627">
    <property type="entry name" value="CMD"/>
    <property type="match status" value="1"/>
</dbReference>
<dbReference type="Proteomes" id="UP000283458">
    <property type="component" value="Unassembled WGS sequence"/>
</dbReference>
<evidence type="ECO:0000313" key="3">
    <source>
        <dbReference type="EMBL" id="RJF79462.1"/>
    </source>
</evidence>
<comment type="caution">
    <text evidence="3">The sequence shown here is derived from an EMBL/GenBank/DDBJ whole genome shotgun (WGS) entry which is preliminary data.</text>
</comment>
<evidence type="ECO:0000313" key="4">
    <source>
        <dbReference type="Proteomes" id="UP000283458"/>
    </source>
</evidence>
<dbReference type="SUPFAM" id="SSF69118">
    <property type="entry name" value="AhpD-like"/>
    <property type="match status" value="1"/>
</dbReference>
<dbReference type="InterPro" id="IPR029032">
    <property type="entry name" value="AhpD-like"/>
</dbReference>
<dbReference type="NCBIfam" id="TIGR02425">
    <property type="entry name" value="decarb_PcaC"/>
    <property type="match status" value="1"/>
</dbReference>
<feature type="domain" description="Carboxymuconolactone decarboxylase-like" evidence="2">
    <location>
        <begin position="306"/>
        <end position="388"/>
    </location>
</feature>
<feature type="domain" description="AB hydrolase-1" evidence="1">
    <location>
        <begin position="22"/>
        <end position="251"/>
    </location>
</feature>
<dbReference type="SUPFAM" id="SSF53474">
    <property type="entry name" value="alpha/beta-Hydrolases"/>
    <property type="match status" value="1"/>
</dbReference>
<reference evidence="3 4" key="1">
    <citation type="submission" date="2018-09" db="EMBL/GenBank/DDBJ databases">
        <authorList>
            <person name="Zhu H."/>
        </authorList>
    </citation>
    <scope>NUCLEOTIDE SEQUENCE [LARGE SCALE GENOMIC DNA]</scope>
    <source>
        <strain evidence="3 4">K2W22B-5</strain>
    </source>
</reference>
<dbReference type="Gene3D" id="1.20.1290.10">
    <property type="entry name" value="AhpD-like"/>
    <property type="match status" value="1"/>
</dbReference>
<dbReference type="InterPro" id="IPR029058">
    <property type="entry name" value="AB_hydrolase_fold"/>
</dbReference>
<gene>
    <name evidence="3" type="primary">pcaD</name>
    <name evidence="3" type="ORF">D3877_22085</name>
</gene>
<dbReference type="EC" id="3.1.1.24" evidence="3"/>
<dbReference type="PRINTS" id="PR00111">
    <property type="entry name" value="ABHYDROLASE"/>
</dbReference>
<name>A0A418VSJ0_9PROT</name>
<keyword evidence="4" id="KW-1185">Reference proteome</keyword>
<dbReference type="InterPro" id="IPR000073">
    <property type="entry name" value="AB_hydrolase_1"/>
</dbReference>